<dbReference type="PANTHER" id="PTHR43537:SF24">
    <property type="entry name" value="GLUCONATE OPERON TRANSCRIPTIONAL REPRESSOR"/>
    <property type="match status" value="1"/>
</dbReference>
<dbReference type="SUPFAM" id="SSF46785">
    <property type="entry name" value="Winged helix' DNA-binding domain"/>
    <property type="match status" value="1"/>
</dbReference>
<dbReference type="InterPro" id="IPR011711">
    <property type="entry name" value="GntR_C"/>
</dbReference>
<dbReference type="AlphaFoldDB" id="A0A917JWL3"/>
<dbReference type="InterPro" id="IPR008920">
    <property type="entry name" value="TF_FadR/GntR_C"/>
</dbReference>
<protein>
    <submittedName>
        <fullName evidence="6">GntR family transcriptional regulator</fullName>
    </submittedName>
</protein>
<dbReference type="PROSITE" id="PS50949">
    <property type="entry name" value="HTH_GNTR"/>
    <property type="match status" value="1"/>
</dbReference>
<dbReference type="Gene3D" id="1.20.120.530">
    <property type="entry name" value="GntR ligand-binding domain-like"/>
    <property type="match status" value="1"/>
</dbReference>
<dbReference type="RefSeq" id="WP_229680139.1">
    <property type="nucleotide sequence ID" value="NZ_BAAAHC010000001.1"/>
</dbReference>
<dbReference type="SUPFAM" id="SSF48008">
    <property type="entry name" value="GntR ligand-binding domain-like"/>
    <property type="match status" value="1"/>
</dbReference>
<dbReference type="EMBL" id="BAAAHC010000001">
    <property type="protein sequence ID" value="GAA0502904.1"/>
    <property type="molecule type" value="Genomic_DNA"/>
</dbReference>
<dbReference type="InterPro" id="IPR036388">
    <property type="entry name" value="WH-like_DNA-bd_sf"/>
</dbReference>
<feature type="domain" description="HTH gntR-type" evidence="4">
    <location>
        <begin position="6"/>
        <end position="73"/>
    </location>
</feature>
<dbReference type="CDD" id="cd07377">
    <property type="entry name" value="WHTH_GntR"/>
    <property type="match status" value="1"/>
</dbReference>
<gene>
    <name evidence="5" type="ORF">GCM10009545_00620</name>
    <name evidence="6" type="ORF">GCM10011581_27220</name>
</gene>
<reference evidence="6 7" key="1">
    <citation type="journal article" date="2014" name="Int. J. Syst. Evol. Microbiol.">
        <title>Complete genome sequence of Corynebacterium casei LMG S-19264T (=DSM 44701T), isolated from a smear-ripened cheese.</title>
        <authorList>
            <consortium name="US DOE Joint Genome Institute (JGI-PGF)"/>
            <person name="Walter F."/>
            <person name="Albersmeier A."/>
            <person name="Kalinowski J."/>
            <person name="Ruckert C."/>
        </authorList>
    </citation>
    <scope>NUCLEOTIDE SEQUENCE [LARGE SCALE GENOMIC DNA]</scope>
    <source>
        <strain evidence="6 7">CGMCC 4.7206</strain>
    </source>
</reference>
<accession>A0A917JWL3</accession>
<dbReference type="GO" id="GO:0043565">
    <property type="term" value="F:sequence-specific DNA binding"/>
    <property type="evidence" value="ECO:0007669"/>
    <property type="project" value="InterPro"/>
</dbReference>
<dbReference type="Proteomes" id="UP001500220">
    <property type="component" value="Unassembled WGS sequence"/>
</dbReference>
<evidence type="ECO:0000313" key="8">
    <source>
        <dbReference type="Proteomes" id="UP001500220"/>
    </source>
</evidence>
<evidence type="ECO:0000256" key="1">
    <source>
        <dbReference type="ARBA" id="ARBA00023015"/>
    </source>
</evidence>
<dbReference type="InterPro" id="IPR000524">
    <property type="entry name" value="Tscrpt_reg_HTH_GntR"/>
</dbReference>
<dbReference type="GO" id="GO:0003700">
    <property type="term" value="F:DNA-binding transcription factor activity"/>
    <property type="evidence" value="ECO:0007669"/>
    <property type="project" value="InterPro"/>
</dbReference>
<sequence>MQPLYTSKTELVTSMLRELIVTGELEAGTTLRQRDLAARLGVSPTPVREALRRLESEGLVTAGQHRSAIVAESWLDATEENYLIRAALESLAAKLAARRITADQLAAIEKINAQILALDENALTYGALNRDFHFGIYQAAGSPVLLSLMRMLWQAMPDGPKVVRTHQESAAEHAEIIEALRAGDAERAGELTHKHIVGSAHLADERPARRKRGT</sequence>
<dbReference type="InterPro" id="IPR000485">
    <property type="entry name" value="AsnC-type_HTH_dom"/>
</dbReference>
<dbReference type="Proteomes" id="UP000597989">
    <property type="component" value="Unassembled WGS sequence"/>
</dbReference>
<reference evidence="5 8" key="2">
    <citation type="journal article" date="2019" name="Int. J. Syst. Evol. Microbiol.">
        <title>The Global Catalogue of Microorganisms (GCM) 10K type strain sequencing project: providing services to taxonomists for standard genome sequencing and annotation.</title>
        <authorList>
            <consortium name="The Broad Institute Genomics Platform"/>
            <consortium name="The Broad Institute Genome Sequencing Center for Infectious Disease"/>
            <person name="Wu L."/>
            <person name="Ma J."/>
        </authorList>
    </citation>
    <scope>NUCLEOTIDE SEQUENCE [LARGE SCALE GENOMIC DNA]</scope>
    <source>
        <strain evidence="5 8">JCM 10664</strain>
    </source>
</reference>
<reference evidence="6" key="3">
    <citation type="submission" date="2020-09" db="EMBL/GenBank/DDBJ databases">
        <authorList>
            <person name="Sun Q."/>
            <person name="Zhou Y."/>
        </authorList>
    </citation>
    <scope>NUCLEOTIDE SEQUENCE</scope>
    <source>
        <strain evidence="6">CGMCC 4.7206</strain>
    </source>
</reference>
<organism evidence="6 7">
    <name type="scientific">Saccharopolyspora thermophila</name>
    <dbReference type="NCBI Taxonomy" id="89367"/>
    <lineage>
        <taxon>Bacteria</taxon>
        <taxon>Bacillati</taxon>
        <taxon>Actinomycetota</taxon>
        <taxon>Actinomycetes</taxon>
        <taxon>Pseudonocardiales</taxon>
        <taxon>Pseudonocardiaceae</taxon>
        <taxon>Saccharopolyspora</taxon>
    </lineage>
</organism>
<dbReference type="PRINTS" id="PR00033">
    <property type="entry name" value="HTHASNC"/>
</dbReference>
<name>A0A917JWL3_9PSEU</name>
<evidence type="ECO:0000259" key="4">
    <source>
        <dbReference type="PROSITE" id="PS50949"/>
    </source>
</evidence>
<proteinExistence type="predicted"/>
<evidence type="ECO:0000256" key="3">
    <source>
        <dbReference type="ARBA" id="ARBA00023163"/>
    </source>
</evidence>
<evidence type="ECO:0000313" key="6">
    <source>
        <dbReference type="EMBL" id="GGI88665.1"/>
    </source>
</evidence>
<dbReference type="SMART" id="SM00345">
    <property type="entry name" value="HTH_GNTR"/>
    <property type="match status" value="1"/>
</dbReference>
<dbReference type="InterPro" id="IPR036390">
    <property type="entry name" value="WH_DNA-bd_sf"/>
</dbReference>
<keyword evidence="1" id="KW-0805">Transcription regulation</keyword>
<dbReference type="PANTHER" id="PTHR43537">
    <property type="entry name" value="TRANSCRIPTIONAL REGULATOR, GNTR FAMILY"/>
    <property type="match status" value="1"/>
</dbReference>
<dbReference type="Pfam" id="PF00392">
    <property type="entry name" value="GntR"/>
    <property type="match status" value="1"/>
</dbReference>
<evidence type="ECO:0000256" key="2">
    <source>
        <dbReference type="ARBA" id="ARBA00023125"/>
    </source>
</evidence>
<comment type="caution">
    <text evidence="6">The sequence shown here is derived from an EMBL/GenBank/DDBJ whole genome shotgun (WGS) entry which is preliminary data.</text>
</comment>
<dbReference type="Gene3D" id="1.10.10.10">
    <property type="entry name" value="Winged helix-like DNA-binding domain superfamily/Winged helix DNA-binding domain"/>
    <property type="match status" value="1"/>
</dbReference>
<keyword evidence="3" id="KW-0804">Transcription</keyword>
<reference evidence="5" key="4">
    <citation type="submission" date="2023-12" db="EMBL/GenBank/DDBJ databases">
        <authorList>
            <person name="Sun Q."/>
            <person name="Inoue M."/>
        </authorList>
    </citation>
    <scope>NUCLEOTIDE SEQUENCE</scope>
    <source>
        <strain evidence="5">JCM 10664</strain>
    </source>
</reference>
<dbReference type="Pfam" id="PF07729">
    <property type="entry name" value="FCD"/>
    <property type="match status" value="1"/>
</dbReference>
<dbReference type="SMART" id="SM00895">
    <property type="entry name" value="FCD"/>
    <property type="match status" value="1"/>
</dbReference>
<evidence type="ECO:0000313" key="7">
    <source>
        <dbReference type="Proteomes" id="UP000597989"/>
    </source>
</evidence>
<keyword evidence="2" id="KW-0238">DNA-binding</keyword>
<keyword evidence="8" id="KW-1185">Reference proteome</keyword>
<evidence type="ECO:0000313" key="5">
    <source>
        <dbReference type="EMBL" id="GAA0502904.1"/>
    </source>
</evidence>
<dbReference type="EMBL" id="BMMT01000008">
    <property type="protein sequence ID" value="GGI88665.1"/>
    <property type="molecule type" value="Genomic_DNA"/>
</dbReference>